<reference evidence="2 3" key="1">
    <citation type="journal article" date="2016" name="Front. Microbiol.">
        <title>Comparative Genomics Analysis of Streptomyces Species Reveals Their Adaptation to the Marine Environment and Their Diversity at the Genomic Level.</title>
        <authorList>
            <person name="Tian X."/>
            <person name="Zhang Z."/>
            <person name="Yang T."/>
            <person name="Chen M."/>
            <person name="Li J."/>
            <person name="Chen F."/>
            <person name="Yang J."/>
            <person name="Li W."/>
            <person name="Zhang B."/>
            <person name="Zhang Z."/>
            <person name="Wu J."/>
            <person name="Zhang C."/>
            <person name="Long L."/>
            <person name="Xiao J."/>
        </authorList>
    </citation>
    <scope>NUCLEOTIDE SEQUENCE [LARGE SCALE GENOMIC DNA]</scope>
    <source>
        <strain evidence="2 3">SCSIO 10390</strain>
    </source>
</reference>
<feature type="compositionally biased region" description="Basic and acidic residues" evidence="1">
    <location>
        <begin position="60"/>
        <end position="80"/>
    </location>
</feature>
<proteinExistence type="predicted"/>
<sequence>MSETTQSTVEDFEKEFETVGTDGDHISGRPGKGDDGDLAVKDDHSPIGPEAGVDGGVVTMDDHSPIGAESVKDESPGKGK</sequence>
<evidence type="ECO:0008006" key="4">
    <source>
        <dbReference type="Google" id="ProtNLM"/>
    </source>
</evidence>
<feature type="compositionally biased region" description="Basic and acidic residues" evidence="1">
    <location>
        <begin position="22"/>
        <end position="45"/>
    </location>
</feature>
<dbReference type="Proteomes" id="UP000176087">
    <property type="component" value="Unassembled WGS sequence"/>
</dbReference>
<protein>
    <recommendedName>
        <fullName evidence="4">Sigma-like protein</fullName>
    </recommendedName>
</protein>
<evidence type="ECO:0000256" key="1">
    <source>
        <dbReference type="SAM" id="MobiDB-lite"/>
    </source>
</evidence>
<evidence type="ECO:0000313" key="3">
    <source>
        <dbReference type="Proteomes" id="UP000176087"/>
    </source>
</evidence>
<dbReference type="RefSeq" id="WP_070013123.1">
    <property type="nucleotide sequence ID" value="NZ_LJGS01000044.1"/>
</dbReference>
<dbReference type="OrthoDB" id="9963576at2"/>
<accession>A0A1E7JNG8</accession>
<name>A0A1E7JNG8_9ACTN</name>
<dbReference type="AlphaFoldDB" id="A0A1E7JNG8"/>
<keyword evidence="3" id="KW-1185">Reference proteome</keyword>
<feature type="region of interest" description="Disordered" evidence="1">
    <location>
        <begin position="17"/>
        <end position="80"/>
    </location>
</feature>
<comment type="caution">
    <text evidence="2">The sequence shown here is derived from an EMBL/GenBank/DDBJ whole genome shotgun (WGS) entry which is preliminary data.</text>
</comment>
<dbReference type="EMBL" id="LJGT01000038">
    <property type="protein sequence ID" value="OEU89806.1"/>
    <property type="molecule type" value="Genomic_DNA"/>
</dbReference>
<evidence type="ECO:0000313" key="2">
    <source>
        <dbReference type="EMBL" id="OEU89806.1"/>
    </source>
</evidence>
<gene>
    <name evidence="2" type="ORF">AN215_08935</name>
</gene>
<organism evidence="2 3">
    <name type="scientific">Streptomyces abyssalis</name>
    <dbReference type="NCBI Taxonomy" id="933944"/>
    <lineage>
        <taxon>Bacteria</taxon>
        <taxon>Bacillati</taxon>
        <taxon>Actinomycetota</taxon>
        <taxon>Actinomycetes</taxon>
        <taxon>Kitasatosporales</taxon>
        <taxon>Streptomycetaceae</taxon>
        <taxon>Streptomyces</taxon>
    </lineage>
</organism>